<gene>
    <name evidence="2" type="ORF">DH2020_023294</name>
</gene>
<dbReference type="Pfam" id="PF08268">
    <property type="entry name" value="FBA_3"/>
    <property type="match status" value="1"/>
</dbReference>
<evidence type="ECO:0000313" key="3">
    <source>
        <dbReference type="Proteomes" id="UP001318860"/>
    </source>
</evidence>
<comment type="caution">
    <text evidence="2">The sequence shown here is derived from an EMBL/GenBank/DDBJ whole genome shotgun (WGS) entry which is preliminary data.</text>
</comment>
<reference evidence="2 3" key="1">
    <citation type="journal article" date="2021" name="Comput. Struct. Biotechnol. J.">
        <title>De novo genome assembly of the potent medicinal plant Rehmannia glutinosa using nanopore technology.</title>
        <authorList>
            <person name="Ma L."/>
            <person name="Dong C."/>
            <person name="Song C."/>
            <person name="Wang X."/>
            <person name="Zheng X."/>
            <person name="Niu Y."/>
            <person name="Chen S."/>
            <person name="Feng W."/>
        </authorList>
    </citation>
    <scope>NUCLEOTIDE SEQUENCE [LARGE SCALE GENOMIC DNA]</scope>
    <source>
        <strain evidence="2">DH-2019</strain>
    </source>
</reference>
<feature type="domain" description="F-box" evidence="1">
    <location>
        <begin position="5"/>
        <end position="52"/>
    </location>
</feature>
<dbReference type="Pfam" id="PF00646">
    <property type="entry name" value="F-box"/>
    <property type="match status" value="1"/>
</dbReference>
<dbReference type="Proteomes" id="UP001318860">
    <property type="component" value="Unassembled WGS sequence"/>
</dbReference>
<dbReference type="InterPro" id="IPR017451">
    <property type="entry name" value="F-box-assoc_interact_dom"/>
</dbReference>
<protein>
    <recommendedName>
        <fullName evidence="1">F-box domain-containing protein</fullName>
    </recommendedName>
</protein>
<dbReference type="InterPro" id="IPR036047">
    <property type="entry name" value="F-box-like_dom_sf"/>
</dbReference>
<dbReference type="SMART" id="SM00256">
    <property type="entry name" value="FBOX"/>
    <property type="match status" value="1"/>
</dbReference>
<dbReference type="PANTHER" id="PTHR31672">
    <property type="entry name" value="BNACNNG10540D PROTEIN"/>
    <property type="match status" value="1"/>
</dbReference>
<dbReference type="EMBL" id="JABTTQ020000013">
    <property type="protein sequence ID" value="KAK6142946.1"/>
    <property type="molecule type" value="Genomic_DNA"/>
</dbReference>
<name>A0ABR0W874_REHGL</name>
<dbReference type="PANTHER" id="PTHR31672:SF11">
    <property type="entry name" value="F-BOX PROTEIN CPR1-LIKE ISOFORM X2"/>
    <property type="match status" value="1"/>
</dbReference>
<organism evidence="2 3">
    <name type="scientific">Rehmannia glutinosa</name>
    <name type="common">Chinese foxglove</name>
    <dbReference type="NCBI Taxonomy" id="99300"/>
    <lineage>
        <taxon>Eukaryota</taxon>
        <taxon>Viridiplantae</taxon>
        <taxon>Streptophyta</taxon>
        <taxon>Embryophyta</taxon>
        <taxon>Tracheophyta</taxon>
        <taxon>Spermatophyta</taxon>
        <taxon>Magnoliopsida</taxon>
        <taxon>eudicotyledons</taxon>
        <taxon>Gunneridae</taxon>
        <taxon>Pentapetalae</taxon>
        <taxon>asterids</taxon>
        <taxon>lamiids</taxon>
        <taxon>Lamiales</taxon>
        <taxon>Orobanchaceae</taxon>
        <taxon>Rehmannieae</taxon>
        <taxon>Rehmannia</taxon>
    </lineage>
</organism>
<accession>A0ABR0W874</accession>
<dbReference type="Gene3D" id="1.20.1280.50">
    <property type="match status" value="1"/>
</dbReference>
<dbReference type="NCBIfam" id="TIGR01640">
    <property type="entry name" value="F_box_assoc_1"/>
    <property type="match status" value="1"/>
</dbReference>
<keyword evidence="3" id="KW-1185">Reference proteome</keyword>
<dbReference type="InterPro" id="IPR050796">
    <property type="entry name" value="SCF_F-box_component"/>
</dbReference>
<evidence type="ECO:0000313" key="2">
    <source>
        <dbReference type="EMBL" id="KAK6142946.1"/>
    </source>
</evidence>
<dbReference type="InterPro" id="IPR013187">
    <property type="entry name" value="F-box-assoc_dom_typ3"/>
</dbReference>
<dbReference type="InterPro" id="IPR001810">
    <property type="entry name" value="F-box_dom"/>
</dbReference>
<proteinExistence type="predicted"/>
<evidence type="ECO:0000259" key="1">
    <source>
        <dbReference type="PROSITE" id="PS50181"/>
    </source>
</evidence>
<sequence>MAGDKTNIDSLPDDILFDILLRIPAQDIYNSTSLVCRKWYHMIHAHNFINAHLHHSTCGLLIQNLRNITSYPNFVAMRQGRIEISKLSYKSNHRFLSSCNGLVLELDDLNRNALYITNPTTKQRSALPTFFADTTFDRAVIAYAATSMKYKVVRTFYLTNGNTDQLEQGYVEIAYAAILTVGVDKSWRCVNIEHLSLAAKELLVNNLFTTEGFVHWAQNGNVIVSKGEPQYVLTLNVETEIITEISVPLCHDGKLSYYLYHYFSMGSYISLLISCNYFSFEVWEMKPETGEWTKMPDIDLEAQYRTFEPASPLTWILVPVGWLKFQEVLVFISPWFCIAYNVCTREIDSIELDSNYNRFLLHRNSLVWLDGC</sequence>
<dbReference type="PROSITE" id="PS50181">
    <property type="entry name" value="FBOX"/>
    <property type="match status" value="1"/>
</dbReference>
<dbReference type="SUPFAM" id="SSF81383">
    <property type="entry name" value="F-box domain"/>
    <property type="match status" value="1"/>
</dbReference>